<accession>A0A7S1A488</accession>
<gene>
    <name evidence="1" type="ORF">NSCI0253_LOCUS16388</name>
</gene>
<sequence>MAGEIQWEWTDKTLLTAASPFRRSRKGNALQTTHNLKEHKHKGQDYPVTIHVHDEPEKPETSFQFPDVGSVIVALEVRVMHETRALHMVSINSALESTSLTVDNLQAMLDQSADSIDGAVTSAEDVSRVYGDAERAFIEATQLARDAQKIADELQNVLEGAHTDTIARDGLLLDKTIRDAKATIRDAQKVAADAKVIMDDMQSAGSKLTKFIKLLTG</sequence>
<proteinExistence type="predicted"/>
<name>A0A7S1A488_NOCSC</name>
<dbReference type="AlphaFoldDB" id="A0A7S1A488"/>
<evidence type="ECO:0000313" key="1">
    <source>
        <dbReference type="EMBL" id="CAD8842040.1"/>
    </source>
</evidence>
<protein>
    <submittedName>
        <fullName evidence="1">Uncharacterized protein</fullName>
    </submittedName>
</protein>
<dbReference type="EMBL" id="HBFQ01023339">
    <property type="protein sequence ID" value="CAD8842040.1"/>
    <property type="molecule type" value="Transcribed_RNA"/>
</dbReference>
<reference evidence="1" key="1">
    <citation type="submission" date="2021-01" db="EMBL/GenBank/DDBJ databases">
        <authorList>
            <person name="Corre E."/>
            <person name="Pelletier E."/>
            <person name="Niang G."/>
            <person name="Scheremetjew M."/>
            <person name="Finn R."/>
            <person name="Kale V."/>
            <person name="Holt S."/>
            <person name="Cochrane G."/>
            <person name="Meng A."/>
            <person name="Brown T."/>
            <person name="Cohen L."/>
        </authorList>
    </citation>
    <scope>NUCLEOTIDE SEQUENCE</scope>
</reference>
<organism evidence="1">
    <name type="scientific">Noctiluca scintillans</name>
    <name type="common">Sea sparkle</name>
    <name type="synonym">Red tide dinoflagellate</name>
    <dbReference type="NCBI Taxonomy" id="2966"/>
    <lineage>
        <taxon>Eukaryota</taxon>
        <taxon>Sar</taxon>
        <taxon>Alveolata</taxon>
        <taxon>Dinophyceae</taxon>
        <taxon>Noctilucales</taxon>
        <taxon>Noctilucaceae</taxon>
        <taxon>Noctiluca</taxon>
    </lineage>
</organism>